<dbReference type="EMBL" id="AP017928">
    <property type="protein sequence ID" value="BBA37478.1"/>
    <property type="molecule type" value="Genomic_DNA"/>
</dbReference>
<evidence type="ECO:0000313" key="3">
    <source>
        <dbReference type="Proteomes" id="UP000266313"/>
    </source>
</evidence>
<gene>
    <name evidence="2" type="ORF">sS8_5561</name>
</gene>
<name>A0A286P4A5_9GAMM</name>
<reference evidence="2 3" key="1">
    <citation type="submission" date="2016-12" db="EMBL/GenBank/DDBJ databases">
        <title>Genome sequencing of Methylocaldum marinum.</title>
        <authorList>
            <person name="Takeuchi M."/>
            <person name="Kamagata Y."/>
            <person name="Hiraoka S."/>
            <person name="Oshima K."/>
            <person name="Hattori M."/>
            <person name="Iwasaki W."/>
        </authorList>
    </citation>
    <scope>NUCLEOTIDE SEQUENCE [LARGE SCALE GENOMIC DNA]</scope>
    <source>
        <strain evidence="2 3">S8</strain>
    </source>
</reference>
<keyword evidence="1" id="KW-0812">Transmembrane</keyword>
<proteinExistence type="predicted"/>
<keyword evidence="3" id="KW-1185">Reference proteome</keyword>
<dbReference type="RefSeq" id="WP_170161286.1">
    <property type="nucleotide sequence ID" value="NZ_AP017928.1"/>
</dbReference>
<keyword evidence="1" id="KW-1133">Transmembrane helix</keyword>
<dbReference type="KEGG" id="mmai:sS8_5561"/>
<sequence length="56" mass="6090">MLVAESKPMIGSFARFFFLGLAVSATSLLATVTFVVFILVPEEVRSATLNGPLFPW</sequence>
<dbReference type="Proteomes" id="UP000266313">
    <property type="component" value="Chromosome"/>
</dbReference>
<feature type="transmembrane region" description="Helical" evidence="1">
    <location>
        <begin position="16"/>
        <end position="40"/>
    </location>
</feature>
<keyword evidence="1" id="KW-0472">Membrane</keyword>
<dbReference type="AlphaFoldDB" id="A0A286P4A5"/>
<protein>
    <submittedName>
        <fullName evidence="2">Uncharacterized protein</fullName>
    </submittedName>
</protein>
<evidence type="ECO:0000313" key="2">
    <source>
        <dbReference type="EMBL" id="BBA37478.1"/>
    </source>
</evidence>
<accession>A0A286P4A5</accession>
<organism evidence="2 3">
    <name type="scientific">Methylocaldum marinum</name>
    <dbReference type="NCBI Taxonomy" id="1432792"/>
    <lineage>
        <taxon>Bacteria</taxon>
        <taxon>Pseudomonadati</taxon>
        <taxon>Pseudomonadota</taxon>
        <taxon>Gammaproteobacteria</taxon>
        <taxon>Methylococcales</taxon>
        <taxon>Methylococcaceae</taxon>
        <taxon>Methylocaldum</taxon>
    </lineage>
</organism>
<evidence type="ECO:0000256" key="1">
    <source>
        <dbReference type="SAM" id="Phobius"/>
    </source>
</evidence>